<comment type="caution">
    <text evidence="2">The sequence shown here is derived from an EMBL/GenBank/DDBJ whole genome shotgun (WGS) entry which is preliminary data.</text>
</comment>
<feature type="chain" id="PRO_5043656403" description="Peptidase C39-like domain-containing protein" evidence="1">
    <location>
        <begin position="22"/>
        <end position="327"/>
    </location>
</feature>
<keyword evidence="1" id="KW-0732">Signal</keyword>
<dbReference type="RefSeq" id="WP_317940008.1">
    <property type="nucleotide sequence ID" value="NZ_JAUBDJ010000001.1"/>
</dbReference>
<evidence type="ECO:0000256" key="1">
    <source>
        <dbReference type="SAM" id="SignalP"/>
    </source>
</evidence>
<sequence length="327" mass="37679">MRFKWLLLAAGLLLIVNACNPKPEEDVVVEVDEEFIEIETPEKMFEGENKFTDSPILEAVDKIMKYYDAPLTDAELQKVRKTKMYGKESVLDVLNLVQDKGVPILPLYTDYDVIEEAVLKGKPVYAEFALISNNMWKVIFYGYSDEQLAYMDFETGEKKSVDRTRLSTVDKFTTLIPYKGETLAASDLEQSAYYLEIIASDAYYEDDGELILNALTAIENENLTEEIFFYNYLFMYYYTFYDFQPEIVEPILEKELASMKNPANMEISIALANYNEDEDKLKSELANLQLLASHRTETLELIVKKGTEFGFTKLVTDAEEMLKNKTK</sequence>
<gene>
    <name evidence="2" type="ORF">QTL97_00860</name>
</gene>
<reference evidence="2 3" key="1">
    <citation type="submission" date="2023-06" db="EMBL/GenBank/DDBJ databases">
        <title>Sporosarcina sp. nov., isolated from Korean traditional fermented seafood 'Jeotgal'.</title>
        <authorList>
            <person name="Yang A.I."/>
            <person name="Shin N.-R."/>
        </authorList>
    </citation>
    <scope>NUCLEOTIDE SEQUENCE [LARGE SCALE GENOMIC DNA]</scope>
    <source>
        <strain evidence="2 3">KCTC43456</strain>
    </source>
</reference>
<dbReference type="EMBL" id="JAUBDJ010000001">
    <property type="protein sequence ID" value="MDW0115486.1"/>
    <property type="molecule type" value="Genomic_DNA"/>
</dbReference>
<evidence type="ECO:0008006" key="4">
    <source>
        <dbReference type="Google" id="ProtNLM"/>
    </source>
</evidence>
<name>A0AAW9A3D7_9BACL</name>
<protein>
    <recommendedName>
        <fullName evidence="4">Peptidase C39-like domain-containing protein</fullName>
    </recommendedName>
</protein>
<organism evidence="2 3">
    <name type="scientific">Sporosarcina thermotolerans</name>
    <dbReference type="NCBI Taxonomy" id="633404"/>
    <lineage>
        <taxon>Bacteria</taxon>
        <taxon>Bacillati</taxon>
        <taxon>Bacillota</taxon>
        <taxon>Bacilli</taxon>
        <taxon>Bacillales</taxon>
        <taxon>Caryophanaceae</taxon>
        <taxon>Sporosarcina</taxon>
    </lineage>
</organism>
<keyword evidence="3" id="KW-1185">Reference proteome</keyword>
<proteinExistence type="predicted"/>
<dbReference type="Proteomes" id="UP001271648">
    <property type="component" value="Unassembled WGS sequence"/>
</dbReference>
<evidence type="ECO:0000313" key="2">
    <source>
        <dbReference type="EMBL" id="MDW0115486.1"/>
    </source>
</evidence>
<dbReference type="AlphaFoldDB" id="A0AAW9A3D7"/>
<evidence type="ECO:0000313" key="3">
    <source>
        <dbReference type="Proteomes" id="UP001271648"/>
    </source>
</evidence>
<accession>A0AAW9A3D7</accession>
<feature type="signal peptide" evidence="1">
    <location>
        <begin position="1"/>
        <end position="21"/>
    </location>
</feature>